<dbReference type="Proteomes" id="UP000243518">
    <property type="component" value="Unassembled WGS sequence"/>
</dbReference>
<reference evidence="1 2" key="1">
    <citation type="submission" date="2016-10" db="EMBL/GenBank/DDBJ databases">
        <authorList>
            <person name="Varghese N."/>
            <person name="Submissions S."/>
        </authorList>
    </citation>
    <scope>NUCLEOTIDE SEQUENCE [LARGE SCALE GENOMIC DNA]</scope>
    <source>
        <strain evidence="1 2">CECT 8317</strain>
    </source>
</reference>
<accession>A0AAQ1JQB8</accession>
<dbReference type="RefSeq" id="WP_088275488.1">
    <property type="nucleotide sequence ID" value="NZ_FNVE01000005.1"/>
</dbReference>
<dbReference type="EMBL" id="FNVE01000005">
    <property type="protein sequence ID" value="SEG35366.1"/>
    <property type="molecule type" value="Genomic_DNA"/>
</dbReference>
<sequence length="90" mass="9860">MNKSTHPKFDSAGDFTRFLVVQRGDILRGPYGYLGPFATDDEVDLACERLALAEPAQSFYAAECMLISVAASEIEADYQQALRRLDGLAA</sequence>
<keyword evidence="2" id="KW-1185">Reference proteome</keyword>
<organism evidence="1 2">
    <name type="scientific">Halopseudomonas aestusnigri</name>
    <dbReference type="NCBI Taxonomy" id="857252"/>
    <lineage>
        <taxon>Bacteria</taxon>
        <taxon>Pseudomonadati</taxon>
        <taxon>Pseudomonadota</taxon>
        <taxon>Gammaproteobacteria</taxon>
        <taxon>Pseudomonadales</taxon>
        <taxon>Pseudomonadaceae</taxon>
        <taxon>Halopseudomonas</taxon>
    </lineage>
</organism>
<proteinExistence type="predicted"/>
<evidence type="ECO:0000313" key="1">
    <source>
        <dbReference type="EMBL" id="SEG35366.1"/>
    </source>
</evidence>
<name>A0AAQ1JQB8_9GAMM</name>
<protein>
    <submittedName>
        <fullName evidence="1">Uncharacterized protein</fullName>
    </submittedName>
</protein>
<evidence type="ECO:0000313" key="2">
    <source>
        <dbReference type="Proteomes" id="UP000243518"/>
    </source>
</evidence>
<gene>
    <name evidence="1" type="ORF">SAMN05216586_105174</name>
</gene>
<dbReference type="AlphaFoldDB" id="A0AAQ1JQB8"/>
<comment type="caution">
    <text evidence="1">The sequence shown here is derived from an EMBL/GenBank/DDBJ whole genome shotgun (WGS) entry which is preliminary data.</text>
</comment>